<evidence type="ECO:0008006" key="3">
    <source>
        <dbReference type="Google" id="ProtNLM"/>
    </source>
</evidence>
<gene>
    <name evidence="1" type="ORF">DFQ12_0915</name>
</gene>
<proteinExistence type="predicted"/>
<comment type="caution">
    <text evidence="1">The sequence shown here is derived from an EMBL/GenBank/DDBJ whole genome shotgun (WGS) entry which is preliminary data.</text>
</comment>
<dbReference type="OrthoDB" id="707666at2"/>
<dbReference type="EMBL" id="RAPY01000001">
    <property type="protein sequence ID" value="RKE56063.1"/>
    <property type="molecule type" value="Genomic_DNA"/>
</dbReference>
<sequence>MQKLFTLLLITVFFFLGCDSKTEKKTTKIPLITKSIGDDGAIIEKGKEIFNYDLDLLAQLPLRDLPIIDSTTFDNVEKSGVYDTGFLKRIKFDPGCNDATDFRLKYKIPFSENFTSIVVSYQCGEHELFTTLITVNKKYQIIDRLQIAYDEIAESAFGKRSQVEKDKIVITSSNWMNEEPIFETETYVLLNNGKFKKM</sequence>
<dbReference type="Proteomes" id="UP000286246">
    <property type="component" value="Unassembled WGS sequence"/>
</dbReference>
<dbReference type="PROSITE" id="PS51257">
    <property type="entry name" value="PROKAR_LIPOPROTEIN"/>
    <property type="match status" value="1"/>
</dbReference>
<reference evidence="1 2" key="1">
    <citation type="submission" date="2018-09" db="EMBL/GenBank/DDBJ databases">
        <title>Genomic Encyclopedia of Type Strains, Phase III (KMG-III): the genomes of soil and plant-associated and newly described type strains.</title>
        <authorList>
            <person name="Whitman W."/>
        </authorList>
    </citation>
    <scope>NUCLEOTIDE SEQUENCE [LARGE SCALE GENOMIC DNA]</scope>
    <source>
        <strain evidence="1 2">CECT 7938</strain>
    </source>
</reference>
<organism evidence="1 2">
    <name type="scientific">Sphingobacterium detergens</name>
    <dbReference type="NCBI Taxonomy" id="1145106"/>
    <lineage>
        <taxon>Bacteria</taxon>
        <taxon>Pseudomonadati</taxon>
        <taxon>Bacteroidota</taxon>
        <taxon>Sphingobacteriia</taxon>
        <taxon>Sphingobacteriales</taxon>
        <taxon>Sphingobacteriaceae</taxon>
        <taxon>Sphingobacterium</taxon>
    </lineage>
</organism>
<evidence type="ECO:0000313" key="1">
    <source>
        <dbReference type="EMBL" id="RKE56063.1"/>
    </source>
</evidence>
<dbReference type="RefSeq" id="WP_120257780.1">
    <property type="nucleotide sequence ID" value="NZ_RAPY01000001.1"/>
</dbReference>
<protein>
    <recommendedName>
        <fullName evidence="3">Lipoprotein</fullName>
    </recommendedName>
</protein>
<keyword evidence="2" id="KW-1185">Reference proteome</keyword>
<evidence type="ECO:0000313" key="2">
    <source>
        <dbReference type="Proteomes" id="UP000286246"/>
    </source>
</evidence>
<dbReference type="AlphaFoldDB" id="A0A420BH81"/>
<accession>A0A420BH81</accession>
<name>A0A420BH81_SPHD1</name>